<sequence length="167" mass="18142">MTPKIAFALSVSALVLFSGGVAHAAPSTASGQESVRTTSSKAAYKMTAKERKVLQLTNKARAKAGCKPLKANTKLAKAARKHSKDMAVNHYFSHDSQDGSSPWDRIKREGYKYPGAENIAAGYPTAAAVVKGWMNSKGHRANILNCKLKALGVGHYQKYWTQDFGWK</sequence>
<dbReference type="Pfam" id="PF00188">
    <property type="entry name" value="CAP"/>
    <property type="match status" value="1"/>
</dbReference>
<dbReference type="Proteomes" id="UP000272400">
    <property type="component" value="Unassembled WGS sequence"/>
</dbReference>
<evidence type="ECO:0000313" key="3">
    <source>
        <dbReference type="EMBL" id="ROO89308.1"/>
    </source>
</evidence>
<protein>
    <submittedName>
        <fullName evidence="3">Uncharacterized protein YkwD</fullName>
    </submittedName>
</protein>
<dbReference type="Gene3D" id="3.40.33.10">
    <property type="entry name" value="CAP"/>
    <property type="match status" value="1"/>
</dbReference>
<evidence type="ECO:0000313" key="4">
    <source>
        <dbReference type="Proteomes" id="UP000272400"/>
    </source>
</evidence>
<comment type="caution">
    <text evidence="3">The sequence shown here is derived from an EMBL/GenBank/DDBJ whole genome shotgun (WGS) entry which is preliminary data.</text>
</comment>
<dbReference type="PANTHER" id="PTHR31157">
    <property type="entry name" value="SCP DOMAIN-CONTAINING PROTEIN"/>
    <property type="match status" value="1"/>
</dbReference>
<feature type="domain" description="SCP" evidence="2">
    <location>
        <begin position="54"/>
        <end position="161"/>
    </location>
</feature>
<feature type="signal peptide" evidence="1">
    <location>
        <begin position="1"/>
        <end position="24"/>
    </location>
</feature>
<dbReference type="RefSeq" id="WP_211360095.1">
    <property type="nucleotide sequence ID" value="NZ_RJKE01000001.1"/>
</dbReference>
<keyword evidence="1" id="KW-0732">Signal</keyword>
<keyword evidence="4" id="KW-1185">Reference proteome</keyword>
<dbReference type="PANTHER" id="PTHR31157:SF1">
    <property type="entry name" value="SCP DOMAIN-CONTAINING PROTEIN"/>
    <property type="match status" value="1"/>
</dbReference>
<organism evidence="3 4">
    <name type="scientific">Actinocorallia herbida</name>
    <dbReference type="NCBI Taxonomy" id="58109"/>
    <lineage>
        <taxon>Bacteria</taxon>
        <taxon>Bacillati</taxon>
        <taxon>Actinomycetota</taxon>
        <taxon>Actinomycetes</taxon>
        <taxon>Streptosporangiales</taxon>
        <taxon>Thermomonosporaceae</taxon>
        <taxon>Actinocorallia</taxon>
    </lineage>
</organism>
<reference evidence="3 4" key="1">
    <citation type="submission" date="2018-11" db="EMBL/GenBank/DDBJ databases">
        <title>Sequencing the genomes of 1000 actinobacteria strains.</title>
        <authorList>
            <person name="Klenk H.-P."/>
        </authorList>
    </citation>
    <scope>NUCLEOTIDE SEQUENCE [LARGE SCALE GENOMIC DNA]</scope>
    <source>
        <strain evidence="3 4">DSM 44254</strain>
    </source>
</reference>
<accession>A0A3N1D887</accession>
<dbReference type="InterPro" id="IPR035940">
    <property type="entry name" value="CAP_sf"/>
</dbReference>
<name>A0A3N1D887_9ACTN</name>
<evidence type="ECO:0000256" key="1">
    <source>
        <dbReference type="SAM" id="SignalP"/>
    </source>
</evidence>
<gene>
    <name evidence="3" type="ORF">EDD29_6997</name>
</gene>
<evidence type="ECO:0000259" key="2">
    <source>
        <dbReference type="Pfam" id="PF00188"/>
    </source>
</evidence>
<dbReference type="SUPFAM" id="SSF55797">
    <property type="entry name" value="PR-1-like"/>
    <property type="match status" value="1"/>
</dbReference>
<proteinExistence type="predicted"/>
<dbReference type="InterPro" id="IPR014044">
    <property type="entry name" value="CAP_dom"/>
</dbReference>
<dbReference type="AlphaFoldDB" id="A0A3N1D887"/>
<dbReference type="EMBL" id="RJKE01000001">
    <property type="protein sequence ID" value="ROO89308.1"/>
    <property type="molecule type" value="Genomic_DNA"/>
</dbReference>
<dbReference type="CDD" id="cd05379">
    <property type="entry name" value="CAP_bacterial"/>
    <property type="match status" value="1"/>
</dbReference>
<feature type="chain" id="PRO_5018311620" evidence="1">
    <location>
        <begin position="25"/>
        <end position="167"/>
    </location>
</feature>